<comment type="caution">
    <text evidence="2">The sequence shown here is derived from an EMBL/GenBank/DDBJ whole genome shotgun (WGS) entry which is preliminary data.</text>
</comment>
<dbReference type="RefSeq" id="WP_115870416.1">
    <property type="nucleotide sequence ID" value="NZ_QREG01000035.1"/>
</dbReference>
<feature type="coiled-coil region" evidence="1">
    <location>
        <begin position="24"/>
        <end position="172"/>
    </location>
</feature>
<evidence type="ECO:0000256" key="1">
    <source>
        <dbReference type="SAM" id="Coils"/>
    </source>
</evidence>
<accession>A0A3D9KWZ4</accession>
<protein>
    <recommendedName>
        <fullName evidence="4">Lipoprotein</fullName>
    </recommendedName>
</protein>
<dbReference type="OrthoDB" id="597123at2"/>
<keyword evidence="1" id="KW-0175">Coiled coil</keyword>
<evidence type="ECO:0000313" key="3">
    <source>
        <dbReference type="Proteomes" id="UP000256779"/>
    </source>
</evidence>
<reference evidence="2 3" key="1">
    <citation type="submission" date="2018-07" db="EMBL/GenBank/DDBJ databases">
        <title>Genomic Encyclopedia of Type Strains, Phase IV (KMG-IV): sequencing the most valuable type-strain genomes for metagenomic binning, comparative biology and taxonomic classification.</title>
        <authorList>
            <person name="Goeker M."/>
        </authorList>
    </citation>
    <scope>NUCLEOTIDE SEQUENCE [LARGE SCALE GENOMIC DNA]</scope>
    <source>
        <strain evidence="2 3">DSM 4134</strain>
    </source>
</reference>
<dbReference type="Gene3D" id="1.10.287.1490">
    <property type="match status" value="1"/>
</dbReference>
<proteinExistence type="predicted"/>
<organism evidence="2 3">
    <name type="scientific">Marinoscillum furvescens DSM 4134</name>
    <dbReference type="NCBI Taxonomy" id="1122208"/>
    <lineage>
        <taxon>Bacteria</taxon>
        <taxon>Pseudomonadati</taxon>
        <taxon>Bacteroidota</taxon>
        <taxon>Cytophagia</taxon>
        <taxon>Cytophagales</taxon>
        <taxon>Reichenbachiellaceae</taxon>
        <taxon>Marinoscillum</taxon>
    </lineage>
</organism>
<name>A0A3D9KWZ4_MARFU</name>
<dbReference type="SUPFAM" id="SSF57997">
    <property type="entry name" value="Tropomyosin"/>
    <property type="match status" value="1"/>
</dbReference>
<evidence type="ECO:0008006" key="4">
    <source>
        <dbReference type="Google" id="ProtNLM"/>
    </source>
</evidence>
<sequence>MKTIKSKTSAKLAMIAMAGTLLFTSCDREEREQLKAEADRLEQKLHERDSAFNSIMNVMAEVETEIQEIKEQENLIANNSNGDFASQSKDQMVSDLQRINNLIDNTNEKVKSLSSKLENSNLELNAFKKRINSMMSDLKERETAIAQLKEEVETKNNRIAELNTEVESMVTRVQLQTETIDVQNQELIERERDLNTAYFAVDTEEKLREQGLVAKEGGFLWIGRTTELRADAKQDKFTEVDIQNTKRFYIDSDKIEIVTEHPSDSYKLVNEEGTVKYLEVTDPSEFWKISKYLVVSVKG</sequence>
<evidence type="ECO:0000313" key="2">
    <source>
        <dbReference type="EMBL" id="RED91910.1"/>
    </source>
</evidence>
<dbReference type="Proteomes" id="UP000256779">
    <property type="component" value="Unassembled WGS sequence"/>
</dbReference>
<dbReference type="EMBL" id="QREG01000035">
    <property type="protein sequence ID" value="RED91910.1"/>
    <property type="molecule type" value="Genomic_DNA"/>
</dbReference>
<dbReference type="AlphaFoldDB" id="A0A3D9KWZ4"/>
<keyword evidence="3" id="KW-1185">Reference proteome</keyword>
<dbReference type="PROSITE" id="PS51257">
    <property type="entry name" value="PROKAR_LIPOPROTEIN"/>
    <property type="match status" value="1"/>
</dbReference>
<gene>
    <name evidence="2" type="ORF">C7460_13527</name>
</gene>